<evidence type="ECO:0000313" key="7">
    <source>
        <dbReference type="Proteomes" id="UP000824063"/>
    </source>
</evidence>
<keyword evidence="1 3" id="KW-0807">Transducer</keyword>
<reference evidence="6" key="2">
    <citation type="submission" date="2021-04" db="EMBL/GenBank/DDBJ databases">
        <authorList>
            <person name="Gilroy R."/>
        </authorList>
    </citation>
    <scope>NUCLEOTIDE SEQUENCE</scope>
    <source>
        <strain evidence="6">CHK172-16539</strain>
    </source>
</reference>
<dbReference type="AlphaFoldDB" id="A0A9D2JHK4"/>
<keyword evidence="4" id="KW-0812">Transmembrane</keyword>
<dbReference type="SMART" id="SM00283">
    <property type="entry name" value="MA"/>
    <property type="match status" value="1"/>
</dbReference>
<dbReference type="EMBL" id="DXBN01000084">
    <property type="protein sequence ID" value="HIZ52992.1"/>
    <property type="molecule type" value="Genomic_DNA"/>
</dbReference>
<dbReference type="Pfam" id="PF00015">
    <property type="entry name" value="MCPsignal"/>
    <property type="match status" value="1"/>
</dbReference>
<keyword evidence="4" id="KW-0472">Membrane</keyword>
<organism evidence="6 7">
    <name type="scientific">Candidatus Enterococcus avicola</name>
    <dbReference type="NCBI Taxonomy" id="2838561"/>
    <lineage>
        <taxon>Bacteria</taxon>
        <taxon>Bacillati</taxon>
        <taxon>Bacillota</taxon>
        <taxon>Bacilli</taxon>
        <taxon>Lactobacillales</taxon>
        <taxon>Enterococcaceae</taxon>
        <taxon>Enterococcus</taxon>
    </lineage>
</organism>
<gene>
    <name evidence="6" type="ORF">IAA20_03500</name>
</gene>
<dbReference type="GO" id="GO:0016020">
    <property type="term" value="C:membrane"/>
    <property type="evidence" value="ECO:0007669"/>
    <property type="project" value="InterPro"/>
</dbReference>
<evidence type="ECO:0000256" key="2">
    <source>
        <dbReference type="ARBA" id="ARBA00029447"/>
    </source>
</evidence>
<proteinExistence type="inferred from homology"/>
<dbReference type="Gene3D" id="1.10.287.950">
    <property type="entry name" value="Methyl-accepting chemotaxis protein"/>
    <property type="match status" value="1"/>
</dbReference>
<keyword evidence="4" id="KW-1133">Transmembrane helix</keyword>
<dbReference type="GO" id="GO:0007165">
    <property type="term" value="P:signal transduction"/>
    <property type="evidence" value="ECO:0007669"/>
    <property type="project" value="UniProtKB-KW"/>
</dbReference>
<protein>
    <submittedName>
        <fullName evidence="6">Methyl-accepting chemotaxis protein</fullName>
    </submittedName>
</protein>
<feature type="domain" description="Methyl-accepting transducer" evidence="5">
    <location>
        <begin position="143"/>
        <end position="400"/>
    </location>
</feature>
<comment type="similarity">
    <text evidence="2">Belongs to the methyl-accepting chemotaxis (MCP) protein family.</text>
</comment>
<dbReference type="PANTHER" id="PTHR32089:SF112">
    <property type="entry name" value="LYSOZYME-LIKE PROTEIN-RELATED"/>
    <property type="match status" value="1"/>
</dbReference>
<dbReference type="SUPFAM" id="SSF58104">
    <property type="entry name" value="Methyl-accepting chemotaxis protein (MCP) signaling domain"/>
    <property type="match status" value="1"/>
</dbReference>
<evidence type="ECO:0000256" key="3">
    <source>
        <dbReference type="PROSITE-ProRule" id="PRU00284"/>
    </source>
</evidence>
<dbReference type="PANTHER" id="PTHR32089">
    <property type="entry name" value="METHYL-ACCEPTING CHEMOTAXIS PROTEIN MCPB"/>
    <property type="match status" value="1"/>
</dbReference>
<dbReference type="PRINTS" id="PR00260">
    <property type="entry name" value="CHEMTRNSDUCR"/>
</dbReference>
<dbReference type="GO" id="GO:0004888">
    <property type="term" value="F:transmembrane signaling receptor activity"/>
    <property type="evidence" value="ECO:0007669"/>
    <property type="project" value="InterPro"/>
</dbReference>
<dbReference type="Proteomes" id="UP000824063">
    <property type="component" value="Unassembled WGS sequence"/>
</dbReference>
<dbReference type="InterPro" id="IPR004089">
    <property type="entry name" value="MCPsignal_dom"/>
</dbReference>
<evidence type="ECO:0000259" key="5">
    <source>
        <dbReference type="PROSITE" id="PS50111"/>
    </source>
</evidence>
<evidence type="ECO:0000313" key="6">
    <source>
        <dbReference type="EMBL" id="HIZ52992.1"/>
    </source>
</evidence>
<dbReference type="PROSITE" id="PS50111">
    <property type="entry name" value="CHEMOTAXIS_TRANSDUC_2"/>
    <property type="match status" value="1"/>
</dbReference>
<sequence>MKKQKKRWLGNFRILSLWPIGLTVASILGGYLFIIKPLANDEMTQRFQIFSFIIIGLHLLFLLLFSRKKTNKKEMTVILSKLEKVRNGNFGVEFSGNTQSKSQETTQLAEDLDALTNTFKAVIVGMKEESTRMGEMVSQLTSTSGQAKSAMGNIQNSMQTIAQSSSREAEEAEDTAQITNELAEEIRHLNEEMTQMASYAQKSNESNLENARLMTEVARSSEAEMSAQAVLVQEVNQMNNDIQDIGKIVQLINDIAEQTNLLALNASIEAARAGEAGRGFAIVAEEVRNLAEQSNQSANNIRTMIDSIRFKSGDIAKEISRSFEDGKIRSKTVHEAISSSKKVSEIVNLFVQGLQTTDAHLAQIIEKKEFVQTAVNNISATIVESSGSTQEIYANLEDFALLIDSFEQNTQEMETIAMILKFQVEHFQL</sequence>
<dbReference type="GO" id="GO:0006935">
    <property type="term" value="P:chemotaxis"/>
    <property type="evidence" value="ECO:0007669"/>
    <property type="project" value="InterPro"/>
</dbReference>
<evidence type="ECO:0000256" key="4">
    <source>
        <dbReference type="SAM" id="Phobius"/>
    </source>
</evidence>
<dbReference type="InterPro" id="IPR004090">
    <property type="entry name" value="Chemotax_Me-accpt_rcpt"/>
</dbReference>
<comment type="caution">
    <text evidence="6">The sequence shown here is derived from an EMBL/GenBank/DDBJ whole genome shotgun (WGS) entry which is preliminary data.</text>
</comment>
<evidence type="ECO:0000256" key="1">
    <source>
        <dbReference type="ARBA" id="ARBA00023224"/>
    </source>
</evidence>
<accession>A0A9D2JHK4</accession>
<name>A0A9D2JHK4_9ENTE</name>
<feature type="transmembrane region" description="Helical" evidence="4">
    <location>
        <begin position="47"/>
        <end position="65"/>
    </location>
</feature>
<reference evidence="6" key="1">
    <citation type="journal article" date="2021" name="PeerJ">
        <title>Extensive microbial diversity within the chicken gut microbiome revealed by metagenomics and culture.</title>
        <authorList>
            <person name="Gilroy R."/>
            <person name="Ravi A."/>
            <person name="Getino M."/>
            <person name="Pursley I."/>
            <person name="Horton D.L."/>
            <person name="Alikhan N.F."/>
            <person name="Baker D."/>
            <person name="Gharbi K."/>
            <person name="Hall N."/>
            <person name="Watson M."/>
            <person name="Adriaenssens E.M."/>
            <person name="Foster-Nyarko E."/>
            <person name="Jarju S."/>
            <person name="Secka A."/>
            <person name="Antonio M."/>
            <person name="Oren A."/>
            <person name="Chaudhuri R.R."/>
            <person name="La Ragione R."/>
            <person name="Hildebrand F."/>
            <person name="Pallen M.J."/>
        </authorList>
    </citation>
    <scope>NUCLEOTIDE SEQUENCE</scope>
    <source>
        <strain evidence="6">CHK172-16539</strain>
    </source>
</reference>
<feature type="transmembrane region" description="Helical" evidence="4">
    <location>
        <begin position="12"/>
        <end position="35"/>
    </location>
</feature>